<comment type="caution">
    <text evidence="1">The sequence shown here is derived from an EMBL/GenBank/DDBJ whole genome shotgun (WGS) entry which is preliminary data.</text>
</comment>
<dbReference type="AlphaFoldDB" id="A0AAN8GJF7"/>
<keyword evidence="2" id="KW-1185">Reference proteome</keyword>
<reference evidence="1 2" key="1">
    <citation type="submission" date="2024-01" db="EMBL/GenBank/DDBJ databases">
        <title>The genome of the rayed Mediterranean limpet Patella caerulea (Linnaeus, 1758).</title>
        <authorList>
            <person name="Anh-Thu Weber A."/>
            <person name="Halstead-Nussloch G."/>
        </authorList>
    </citation>
    <scope>NUCLEOTIDE SEQUENCE [LARGE SCALE GENOMIC DNA]</scope>
    <source>
        <strain evidence="1">AATW-2023a</strain>
        <tissue evidence="1">Whole specimen</tissue>
    </source>
</reference>
<dbReference type="Proteomes" id="UP001347796">
    <property type="component" value="Unassembled WGS sequence"/>
</dbReference>
<accession>A0AAN8GJF7</accession>
<gene>
    <name evidence="1" type="ORF">SNE40_022032</name>
</gene>
<sequence length="139" mass="15441">MSILNPKASLEKGDLFAIVKMFHKGTKESYSFQKDIPLKTLSRKEIFDGLSKMGLAKEDLDDMANIANPGDDFDQLDVVKLVQLANSAIAVCTGVVYSDICLSTLSNRKLQRHVSPTLTGAREQLLKLGRQVRVTFKVR</sequence>
<protein>
    <submittedName>
        <fullName evidence="1">Uncharacterized protein</fullName>
    </submittedName>
</protein>
<organism evidence="1 2">
    <name type="scientific">Patella caerulea</name>
    <name type="common">Rayed Mediterranean limpet</name>
    <dbReference type="NCBI Taxonomy" id="87958"/>
    <lineage>
        <taxon>Eukaryota</taxon>
        <taxon>Metazoa</taxon>
        <taxon>Spiralia</taxon>
        <taxon>Lophotrochozoa</taxon>
        <taxon>Mollusca</taxon>
        <taxon>Gastropoda</taxon>
        <taxon>Patellogastropoda</taxon>
        <taxon>Patelloidea</taxon>
        <taxon>Patellidae</taxon>
        <taxon>Patella</taxon>
    </lineage>
</organism>
<name>A0AAN8GJF7_PATCE</name>
<dbReference type="EMBL" id="JAZGQO010000018">
    <property type="protein sequence ID" value="KAK6168149.1"/>
    <property type="molecule type" value="Genomic_DNA"/>
</dbReference>
<proteinExistence type="predicted"/>
<evidence type="ECO:0000313" key="2">
    <source>
        <dbReference type="Proteomes" id="UP001347796"/>
    </source>
</evidence>
<evidence type="ECO:0000313" key="1">
    <source>
        <dbReference type="EMBL" id="KAK6168149.1"/>
    </source>
</evidence>